<protein>
    <submittedName>
        <fullName evidence="1">Uncharacterized protein</fullName>
    </submittedName>
</protein>
<gene>
    <name evidence="1" type="ORF">ABU614_06955</name>
</gene>
<proteinExistence type="predicted"/>
<accession>A0AAU8MY45</accession>
<reference evidence="1" key="1">
    <citation type="submission" date="2024-06" db="EMBL/GenBank/DDBJ databases">
        <authorList>
            <person name="Li S."/>
        </authorList>
    </citation>
    <scope>NUCLEOTIDE SEQUENCE</scope>
    <source>
        <strain evidence="1">SR10</strain>
    </source>
</reference>
<sequence length="89" mass="9710">MPSLTPTANLVKTEELQLLAGSLRALEGHAVSMARQHPDDADFWPAFASYADPIAEQAGCDDDAHEYVCTRIDEILISLGKMDAAHRQT</sequence>
<organism evidence="1">
    <name type="scientific">Lysobacter firmicutimachus</name>
    <dbReference type="NCBI Taxonomy" id="1792846"/>
    <lineage>
        <taxon>Bacteria</taxon>
        <taxon>Pseudomonadati</taxon>
        <taxon>Pseudomonadota</taxon>
        <taxon>Gammaproteobacteria</taxon>
        <taxon>Lysobacterales</taxon>
        <taxon>Lysobacteraceae</taxon>
        <taxon>Lysobacter</taxon>
    </lineage>
</organism>
<dbReference type="AlphaFoldDB" id="A0AAU8MY45"/>
<dbReference type="EMBL" id="CP159925">
    <property type="protein sequence ID" value="XCO76517.1"/>
    <property type="molecule type" value="Genomic_DNA"/>
</dbReference>
<dbReference type="RefSeq" id="WP_363799842.1">
    <property type="nucleotide sequence ID" value="NZ_CP159925.1"/>
</dbReference>
<evidence type="ECO:0000313" key="1">
    <source>
        <dbReference type="EMBL" id="XCO76517.1"/>
    </source>
</evidence>
<name>A0AAU8MY45_9GAMM</name>